<name>A0AAD7LVS8_QUISA</name>
<organism evidence="3 4">
    <name type="scientific">Quillaja saponaria</name>
    <name type="common">Soap bark tree</name>
    <dbReference type="NCBI Taxonomy" id="32244"/>
    <lineage>
        <taxon>Eukaryota</taxon>
        <taxon>Viridiplantae</taxon>
        <taxon>Streptophyta</taxon>
        <taxon>Embryophyta</taxon>
        <taxon>Tracheophyta</taxon>
        <taxon>Spermatophyta</taxon>
        <taxon>Magnoliopsida</taxon>
        <taxon>eudicotyledons</taxon>
        <taxon>Gunneridae</taxon>
        <taxon>Pentapetalae</taxon>
        <taxon>rosids</taxon>
        <taxon>fabids</taxon>
        <taxon>Fabales</taxon>
        <taxon>Quillajaceae</taxon>
        <taxon>Quillaja</taxon>
    </lineage>
</organism>
<dbReference type="GO" id="GO:0003676">
    <property type="term" value="F:nucleic acid binding"/>
    <property type="evidence" value="ECO:0007669"/>
    <property type="project" value="InterPro"/>
</dbReference>
<proteinExistence type="predicted"/>
<dbReference type="KEGG" id="qsa:O6P43_014172"/>
<evidence type="ECO:0000313" key="4">
    <source>
        <dbReference type="Proteomes" id="UP001163823"/>
    </source>
</evidence>
<accession>A0AAD7LVS8</accession>
<protein>
    <submittedName>
        <fullName evidence="3">Zinc ion binding nucleic acid binding protein</fullName>
    </submittedName>
</protein>
<evidence type="ECO:0000259" key="2">
    <source>
        <dbReference type="PROSITE" id="PS50158"/>
    </source>
</evidence>
<keyword evidence="1" id="KW-0863">Zinc-finger</keyword>
<keyword evidence="1" id="KW-0479">Metal-binding</keyword>
<keyword evidence="4" id="KW-1185">Reference proteome</keyword>
<dbReference type="PROSITE" id="PS50158">
    <property type="entry name" value="ZF_CCHC"/>
    <property type="match status" value="1"/>
</dbReference>
<dbReference type="PANTHER" id="PTHR31286:SF99">
    <property type="entry name" value="DUF4283 DOMAIN-CONTAINING PROTEIN"/>
    <property type="match status" value="1"/>
</dbReference>
<dbReference type="InterPro" id="IPR001878">
    <property type="entry name" value="Znf_CCHC"/>
</dbReference>
<dbReference type="AlphaFoldDB" id="A0AAD7LVS8"/>
<dbReference type="EMBL" id="JARAOO010000006">
    <property type="protein sequence ID" value="KAJ7964336.1"/>
    <property type="molecule type" value="Genomic_DNA"/>
</dbReference>
<dbReference type="Proteomes" id="UP001163823">
    <property type="component" value="Chromosome 6"/>
</dbReference>
<dbReference type="GO" id="GO:0008270">
    <property type="term" value="F:zinc ion binding"/>
    <property type="evidence" value="ECO:0007669"/>
    <property type="project" value="UniProtKB-KW"/>
</dbReference>
<comment type="caution">
    <text evidence="3">The sequence shown here is derived from an EMBL/GenBank/DDBJ whole genome shotgun (WGS) entry which is preliminary data.</text>
</comment>
<evidence type="ECO:0000256" key="1">
    <source>
        <dbReference type="PROSITE-ProRule" id="PRU00047"/>
    </source>
</evidence>
<keyword evidence="1" id="KW-0862">Zinc</keyword>
<reference evidence="3" key="1">
    <citation type="journal article" date="2023" name="Science">
        <title>Elucidation of the pathway for biosynthesis of saponin adjuvants from the soapbark tree.</title>
        <authorList>
            <person name="Reed J."/>
            <person name="Orme A."/>
            <person name="El-Demerdash A."/>
            <person name="Owen C."/>
            <person name="Martin L.B.B."/>
            <person name="Misra R.C."/>
            <person name="Kikuchi S."/>
            <person name="Rejzek M."/>
            <person name="Martin A.C."/>
            <person name="Harkess A."/>
            <person name="Leebens-Mack J."/>
            <person name="Louveau T."/>
            <person name="Stephenson M.J."/>
            <person name="Osbourn A."/>
        </authorList>
    </citation>
    <scope>NUCLEOTIDE SEQUENCE</scope>
    <source>
        <strain evidence="3">S10</strain>
    </source>
</reference>
<evidence type="ECO:0000313" key="3">
    <source>
        <dbReference type="EMBL" id="KAJ7964336.1"/>
    </source>
</evidence>
<gene>
    <name evidence="3" type="ORF">O6P43_014172</name>
</gene>
<dbReference type="InterPro" id="IPR040256">
    <property type="entry name" value="At4g02000-like"/>
</dbReference>
<dbReference type="PANTHER" id="PTHR31286">
    <property type="entry name" value="GLYCINE-RICH CELL WALL STRUCTURAL PROTEIN 1.8-LIKE"/>
    <property type="match status" value="1"/>
</dbReference>
<feature type="domain" description="CCHC-type" evidence="2">
    <location>
        <begin position="111"/>
        <end position="125"/>
    </location>
</feature>
<sequence>MDEGPWMIMGHYRTVRKWRPNFRPKMDTIKSTAVWLRLLGFPLEFYDEHILLTIVNTIGKAIKVGANTKLMTKARFAKICVELDLNKPLKPKILFNGEWLKVEYDGIQLICFSCGMQGHKDGACPLTVGRAVKDNEVNMVPVNILDGGGNIQSNGGYTST</sequence>